<accession>A0ABV0WKF6</accession>
<dbReference type="InterPro" id="IPR000953">
    <property type="entry name" value="Chromo/chromo_shadow_dom"/>
</dbReference>
<dbReference type="InterPro" id="IPR016197">
    <property type="entry name" value="Chromo-like_dom_sf"/>
</dbReference>
<evidence type="ECO:0000259" key="3">
    <source>
        <dbReference type="SMART" id="SM00298"/>
    </source>
</evidence>
<dbReference type="Gene3D" id="2.30.30.140">
    <property type="match status" value="1"/>
</dbReference>
<feature type="domain" description="Chromo" evidence="3">
    <location>
        <begin position="31"/>
        <end position="82"/>
    </location>
</feature>
<evidence type="ECO:0000256" key="2">
    <source>
        <dbReference type="SAM" id="MobiDB-lite"/>
    </source>
</evidence>
<sequence>MTKMADHSSSVEIVEGCRLPVLRKNQEHEDEWPLAEILSVKEVSGRKLYYVHYIDFNKRLDEWVTTDRLDMKKLQFPKKEAKTPTKNGLSGSRPSSPEKEVVSERRETDTDPALQKKQRKSLDLNLPSATPPSRGKTLPTPVQVKFTHSRDYLDILKPGANVSLSDCTAMFSCLHRNLDVKNNHVTYED</sequence>
<protein>
    <recommendedName>
        <fullName evidence="3">Chromo domain-containing protein</fullName>
    </recommendedName>
</protein>
<comment type="subcellular location">
    <subcellularLocation>
        <location evidence="1">Nucleus</location>
    </subcellularLocation>
</comment>
<name>A0ABV0WKF6_9TELE</name>
<evidence type="ECO:0000313" key="4">
    <source>
        <dbReference type="EMBL" id="MEQ2268912.1"/>
    </source>
</evidence>
<reference evidence="4 5" key="1">
    <citation type="submission" date="2021-06" db="EMBL/GenBank/DDBJ databases">
        <authorList>
            <person name="Palmer J.M."/>
        </authorList>
    </citation>
    <scope>NUCLEOTIDE SEQUENCE [LARGE SCALE GENOMIC DNA]</scope>
    <source>
        <strain evidence="4 5">XR_2019</strain>
        <tissue evidence="4">Muscle</tissue>
    </source>
</reference>
<evidence type="ECO:0000313" key="5">
    <source>
        <dbReference type="Proteomes" id="UP001444071"/>
    </source>
</evidence>
<dbReference type="SMART" id="SM00298">
    <property type="entry name" value="CHROMO"/>
    <property type="match status" value="1"/>
</dbReference>
<dbReference type="Proteomes" id="UP001444071">
    <property type="component" value="Unassembled WGS sequence"/>
</dbReference>
<dbReference type="SUPFAM" id="SSF54160">
    <property type="entry name" value="Chromo domain-like"/>
    <property type="match status" value="1"/>
</dbReference>
<dbReference type="InterPro" id="IPR025995">
    <property type="entry name" value="Tudor-knot"/>
</dbReference>
<evidence type="ECO:0000256" key="1">
    <source>
        <dbReference type="ARBA" id="ARBA00004123"/>
    </source>
</evidence>
<comment type="caution">
    <text evidence="4">The sequence shown here is derived from an EMBL/GenBank/DDBJ whole genome shotgun (WGS) entry which is preliminary data.</text>
</comment>
<gene>
    <name evidence="4" type="ORF">XENORESO_018499</name>
</gene>
<proteinExistence type="predicted"/>
<feature type="compositionally biased region" description="Basic and acidic residues" evidence="2">
    <location>
        <begin position="96"/>
        <end position="109"/>
    </location>
</feature>
<feature type="region of interest" description="Disordered" evidence="2">
    <location>
        <begin position="75"/>
        <end position="140"/>
    </location>
</feature>
<organism evidence="4 5">
    <name type="scientific">Xenotaenia resolanae</name>
    <dbReference type="NCBI Taxonomy" id="208358"/>
    <lineage>
        <taxon>Eukaryota</taxon>
        <taxon>Metazoa</taxon>
        <taxon>Chordata</taxon>
        <taxon>Craniata</taxon>
        <taxon>Vertebrata</taxon>
        <taxon>Euteleostomi</taxon>
        <taxon>Actinopterygii</taxon>
        <taxon>Neopterygii</taxon>
        <taxon>Teleostei</taxon>
        <taxon>Neoteleostei</taxon>
        <taxon>Acanthomorphata</taxon>
        <taxon>Ovalentaria</taxon>
        <taxon>Atherinomorphae</taxon>
        <taxon>Cyprinodontiformes</taxon>
        <taxon>Goodeidae</taxon>
        <taxon>Xenotaenia</taxon>
    </lineage>
</organism>
<keyword evidence="5" id="KW-1185">Reference proteome</keyword>
<feature type="compositionally biased region" description="Polar residues" evidence="2">
    <location>
        <begin position="84"/>
        <end position="95"/>
    </location>
</feature>
<dbReference type="EMBL" id="JAHRIM010050704">
    <property type="protein sequence ID" value="MEQ2268912.1"/>
    <property type="molecule type" value="Genomic_DNA"/>
</dbReference>
<dbReference type="Pfam" id="PF11717">
    <property type="entry name" value="Tudor-knot"/>
    <property type="match status" value="1"/>
</dbReference>